<protein>
    <submittedName>
        <fullName evidence="3">Uncharacterized protein</fullName>
    </submittedName>
</protein>
<organism evidence="2 3">
    <name type="scientific">Romanomermis culicivorax</name>
    <name type="common">Nematode worm</name>
    <dbReference type="NCBI Taxonomy" id="13658"/>
    <lineage>
        <taxon>Eukaryota</taxon>
        <taxon>Metazoa</taxon>
        <taxon>Ecdysozoa</taxon>
        <taxon>Nematoda</taxon>
        <taxon>Enoplea</taxon>
        <taxon>Dorylaimia</taxon>
        <taxon>Mermithida</taxon>
        <taxon>Mermithoidea</taxon>
        <taxon>Mermithidae</taxon>
        <taxon>Romanomermis</taxon>
    </lineage>
</organism>
<evidence type="ECO:0000313" key="2">
    <source>
        <dbReference type="Proteomes" id="UP000887565"/>
    </source>
</evidence>
<accession>A0A915IZV2</accession>
<dbReference type="AlphaFoldDB" id="A0A915IZV2"/>
<sequence>MKKPVEKAAENCRHKCARLIFRKIRSKKRKANKNKQVPAKNCSDERKKKVNEVPNTHKAGWLDKSEEDGQLFYKSYTLILTGVDFQEVGGEQNGRVMSKKWQLTRNRKYE</sequence>
<evidence type="ECO:0000256" key="1">
    <source>
        <dbReference type="SAM" id="MobiDB-lite"/>
    </source>
</evidence>
<reference evidence="3" key="1">
    <citation type="submission" date="2022-11" db="UniProtKB">
        <authorList>
            <consortium name="WormBaseParasite"/>
        </authorList>
    </citation>
    <scope>IDENTIFICATION</scope>
</reference>
<feature type="compositionally biased region" description="Basic and acidic residues" evidence="1">
    <location>
        <begin position="42"/>
        <end position="51"/>
    </location>
</feature>
<name>A0A915IZV2_ROMCU</name>
<dbReference type="WBParaSite" id="nRc.2.0.1.t19741-RA">
    <property type="protein sequence ID" value="nRc.2.0.1.t19741-RA"/>
    <property type="gene ID" value="nRc.2.0.1.g19741"/>
</dbReference>
<keyword evidence="2" id="KW-1185">Reference proteome</keyword>
<dbReference type="Proteomes" id="UP000887565">
    <property type="component" value="Unplaced"/>
</dbReference>
<feature type="region of interest" description="Disordered" evidence="1">
    <location>
        <begin position="27"/>
        <end position="61"/>
    </location>
</feature>
<proteinExistence type="predicted"/>
<evidence type="ECO:0000313" key="3">
    <source>
        <dbReference type="WBParaSite" id="nRc.2.0.1.t19741-RA"/>
    </source>
</evidence>